<keyword evidence="5" id="KW-0808">Transferase</keyword>
<dbReference type="InterPro" id="IPR003730">
    <property type="entry name" value="Cu_polyphenol_OxRdtase"/>
</dbReference>
<accession>A0ABW9ZYF3</accession>
<dbReference type="Gene3D" id="3.60.140.10">
    <property type="entry name" value="CNF1/YfiH-like putative cysteine hydrolases"/>
    <property type="match status" value="1"/>
</dbReference>
<dbReference type="NCBIfam" id="TIGR00726">
    <property type="entry name" value="peptidoglycan editing factor PgeF"/>
    <property type="match status" value="1"/>
</dbReference>
<comment type="cofactor">
    <cofactor evidence="2">
        <name>Zn(2+)</name>
        <dbReference type="ChEBI" id="CHEBI:29105"/>
    </cofactor>
</comment>
<comment type="function">
    <text evidence="3">Purine nucleoside enzyme that catalyzes the phosphorolysis of adenosine and inosine nucleosides, yielding D-ribose 1-phosphate and the respective free bases, adenine and hypoxanthine. Also catalyzes the phosphorolysis of S-methyl-5'-thioadenosine into adenine and S-methyl-5-thio-alpha-D-ribose 1-phosphate. Also has adenosine deaminase activity.</text>
</comment>
<dbReference type="CDD" id="cd16833">
    <property type="entry name" value="YfiH"/>
    <property type="match status" value="1"/>
</dbReference>
<keyword evidence="6" id="KW-0479">Metal-binding</keyword>
<organism evidence="13 14">
    <name type="scientific">Pallidibacillus pasinlerensis</name>
    <dbReference type="NCBI Taxonomy" id="2703818"/>
    <lineage>
        <taxon>Bacteria</taxon>
        <taxon>Bacillati</taxon>
        <taxon>Bacillota</taxon>
        <taxon>Bacilli</taxon>
        <taxon>Bacillales</taxon>
        <taxon>Bacillaceae</taxon>
        <taxon>Pallidibacillus</taxon>
    </lineage>
</organism>
<evidence type="ECO:0000313" key="14">
    <source>
        <dbReference type="Proteomes" id="UP000743899"/>
    </source>
</evidence>
<comment type="caution">
    <text evidence="13">The sequence shown here is derived from an EMBL/GenBank/DDBJ whole genome shotgun (WGS) entry which is preliminary data.</text>
</comment>
<comment type="catalytic activity">
    <reaction evidence="1">
        <text>inosine + phosphate = alpha-D-ribose 1-phosphate + hypoxanthine</text>
        <dbReference type="Rhea" id="RHEA:27646"/>
        <dbReference type="ChEBI" id="CHEBI:17368"/>
        <dbReference type="ChEBI" id="CHEBI:17596"/>
        <dbReference type="ChEBI" id="CHEBI:43474"/>
        <dbReference type="ChEBI" id="CHEBI:57720"/>
        <dbReference type="EC" id="2.4.2.1"/>
    </reaction>
    <physiologicalReaction direction="left-to-right" evidence="1">
        <dbReference type="Rhea" id="RHEA:27647"/>
    </physiologicalReaction>
</comment>
<evidence type="ECO:0000256" key="2">
    <source>
        <dbReference type="ARBA" id="ARBA00001947"/>
    </source>
</evidence>
<evidence type="ECO:0000256" key="1">
    <source>
        <dbReference type="ARBA" id="ARBA00000553"/>
    </source>
</evidence>
<protein>
    <recommendedName>
        <fullName evidence="12">Purine nucleoside phosphorylase</fullName>
    </recommendedName>
</protein>
<keyword evidence="8" id="KW-0862">Zinc</keyword>
<evidence type="ECO:0000256" key="8">
    <source>
        <dbReference type="ARBA" id="ARBA00022833"/>
    </source>
</evidence>
<dbReference type="InterPro" id="IPR011324">
    <property type="entry name" value="Cytotoxic_necrot_fac-like_cat"/>
</dbReference>
<keyword evidence="14" id="KW-1185">Reference proteome</keyword>
<keyword evidence="7" id="KW-0378">Hydrolase</keyword>
<evidence type="ECO:0000256" key="6">
    <source>
        <dbReference type="ARBA" id="ARBA00022723"/>
    </source>
</evidence>
<gene>
    <name evidence="13" type="primary">pgeF</name>
    <name evidence="13" type="ORF">GW534_00245</name>
</gene>
<comment type="catalytic activity">
    <reaction evidence="11">
        <text>S-methyl-5'-thioadenosine + phosphate = 5-(methylsulfanyl)-alpha-D-ribose 1-phosphate + adenine</text>
        <dbReference type="Rhea" id="RHEA:11852"/>
        <dbReference type="ChEBI" id="CHEBI:16708"/>
        <dbReference type="ChEBI" id="CHEBI:17509"/>
        <dbReference type="ChEBI" id="CHEBI:43474"/>
        <dbReference type="ChEBI" id="CHEBI:58533"/>
        <dbReference type="EC" id="2.4.2.28"/>
    </reaction>
    <physiologicalReaction direction="left-to-right" evidence="11">
        <dbReference type="Rhea" id="RHEA:11853"/>
    </physiologicalReaction>
</comment>
<evidence type="ECO:0000256" key="5">
    <source>
        <dbReference type="ARBA" id="ARBA00022679"/>
    </source>
</evidence>
<evidence type="ECO:0000256" key="10">
    <source>
        <dbReference type="ARBA" id="ARBA00048968"/>
    </source>
</evidence>
<dbReference type="InterPro" id="IPR038371">
    <property type="entry name" value="Cu_polyphenol_OxRdtase_sf"/>
</dbReference>
<dbReference type="PANTHER" id="PTHR30616:SF2">
    <property type="entry name" value="PURINE NUCLEOSIDE PHOSPHORYLASE LACC1"/>
    <property type="match status" value="1"/>
</dbReference>
<evidence type="ECO:0000256" key="3">
    <source>
        <dbReference type="ARBA" id="ARBA00003215"/>
    </source>
</evidence>
<evidence type="ECO:0000256" key="4">
    <source>
        <dbReference type="ARBA" id="ARBA00007353"/>
    </source>
</evidence>
<dbReference type="SUPFAM" id="SSF64438">
    <property type="entry name" value="CNF1/YfiH-like putative cysteine hydrolases"/>
    <property type="match status" value="1"/>
</dbReference>
<dbReference type="RefSeq" id="WP_161919040.1">
    <property type="nucleotide sequence ID" value="NZ_JAACYS010000001.1"/>
</dbReference>
<evidence type="ECO:0000256" key="7">
    <source>
        <dbReference type="ARBA" id="ARBA00022801"/>
    </source>
</evidence>
<reference evidence="13 14" key="1">
    <citation type="submission" date="2020-01" db="EMBL/GenBank/DDBJ databases">
        <title>A novel Bacillus sp. from Pasinler.</title>
        <authorList>
            <person name="Adiguzel A."/>
            <person name="Ay H."/>
            <person name="Baltaci M.O."/>
        </authorList>
    </citation>
    <scope>NUCLEOTIDE SEQUENCE [LARGE SCALE GENOMIC DNA]</scope>
    <source>
        <strain evidence="13 14">P1</strain>
    </source>
</reference>
<evidence type="ECO:0000256" key="9">
    <source>
        <dbReference type="ARBA" id="ARBA00047989"/>
    </source>
</evidence>
<dbReference type="PANTHER" id="PTHR30616">
    <property type="entry name" value="UNCHARACTERIZED PROTEIN YFIH"/>
    <property type="match status" value="1"/>
</dbReference>
<proteinExistence type="inferred from homology"/>
<comment type="catalytic activity">
    <reaction evidence="9">
        <text>adenosine + H2O + H(+) = inosine + NH4(+)</text>
        <dbReference type="Rhea" id="RHEA:24408"/>
        <dbReference type="ChEBI" id="CHEBI:15377"/>
        <dbReference type="ChEBI" id="CHEBI:15378"/>
        <dbReference type="ChEBI" id="CHEBI:16335"/>
        <dbReference type="ChEBI" id="CHEBI:17596"/>
        <dbReference type="ChEBI" id="CHEBI:28938"/>
        <dbReference type="EC" id="3.5.4.4"/>
    </reaction>
    <physiologicalReaction direction="left-to-right" evidence="9">
        <dbReference type="Rhea" id="RHEA:24409"/>
    </physiologicalReaction>
</comment>
<sequence>MTEPFLLKDPTFFVIEEWQKLNPRIIAGFTTKNNGFSLSHYKSNNLGLHVGDDSHTVVKNREKLADQIQIPLNQWVCLQQTHGNNVQYVNQEHWGSGALDFETSIKDCDGIYTNQPGTLLGLMYADCVPIYFYAPQEQMVGIVHAGWKGTVKKIVQSLLNDWQHKGIDLSSVYACIGPSICEHCYIVDDRVINEVKIMNLSHHERFYNEIKPNQYKLDLKGLNKALLTQIGLRENQIQLTSLCTSCENSQFYSHRRDQGKTGRMMGFIGIKEKED</sequence>
<evidence type="ECO:0000256" key="12">
    <source>
        <dbReference type="RuleBase" id="RU361274"/>
    </source>
</evidence>
<dbReference type="Pfam" id="PF02578">
    <property type="entry name" value="Cu-oxidase_4"/>
    <property type="match status" value="1"/>
</dbReference>
<comment type="catalytic activity">
    <reaction evidence="10">
        <text>adenosine + phosphate = alpha-D-ribose 1-phosphate + adenine</text>
        <dbReference type="Rhea" id="RHEA:27642"/>
        <dbReference type="ChEBI" id="CHEBI:16335"/>
        <dbReference type="ChEBI" id="CHEBI:16708"/>
        <dbReference type="ChEBI" id="CHEBI:43474"/>
        <dbReference type="ChEBI" id="CHEBI:57720"/>
        <dbReference type="EC" id="2.4.2.1"/>
    </reaction>
    <physiologicalReaction direction="left-to-right" evidence="10">
        <dbReference type="Rhea" id="RHEA:27643"/>
    </physiologicalReaction>
</comment>
<dbReference type="Proteomes" id="UP000743899">
    <property type="component" value="Unassembled WGS sequence"/>
</dbReference>
<name>A0ABW9ZYF3_9BACI</name>
<evidence type="ECO:0000256" key="11">
    <source>
        <dbReference type="ARBA" id="ARBA00049893"/>
    </source>
</evidence>
<dbReference type="EMBL" id="JAACYS010000001">
    <property type="protein sequence ID" value="NCU16204.1"/>
    <property type="molecule type" value="Genomic_DNA"/>
</dbReference>
<comment type="similarity">
    <text evidence="4 12">Belongs to the purine nucleoside phosphorylase YfiH/LACC1 family.</text>
</comment>
<evidence type="ECO:0000313" key="13">
    <source>
        <dbReference type="EMBL" id="NCU16204.1"/>
    </source>
</evidence>